<dbReference type="AlphaFoldDB" id="A0A1T5EFP4"/>
<dbReference type="Proteomes" id="UP000190897">
    <property type="component" value="Unassembled WGS sequence"/>
</dbReference>
<organism evidence="2 3">
    <name type="scientific">Dyadobacter psychrophilus</name>
    <dbReference type="NCBI Taxonomy" id="651661"/>
    <lineage>
        <taxon>Bacteria</taxon>
        <taxon>Pseudomonadati</taxon>
        <taxon>Bacteroidota</taxon>
        <taxon>Cytophagia</taxon>
        <taxon>Cytophagales</taxon>
        <taxon>Spirosomataceae</taxon>
        <taxon>Dyadobacter</taxon>
    </lineage>
</organism>
<dbReference type="RefSeq" id="WP_082214890.1">
    <property type="nucleotide sequence ID" value="NZ_FUZA01000002.1"/>
</dbReference>
<keyword evidence="1" id="KW-0732">Signal</keyword>
<dbReference type="EMBL" id="FUZA01000002">
    <property type="protein sequence ID" value="SKB82648.1"/>
    <property type="molecule type" value="Genomic_DNA"/>
</dbReference>
<accession>A0A1T5EFP4</accession>
<dbReference type="OrthoDB" id="925846at2"/>
<sequence>MNSLFVCLTTLLCPFCNAAEPDTIILKAGANSKVIFYGKTGEDLKNLEQLDLNRIIRDLNFRQANQDSAKVQNIRLEKADFENPETHNSPGLREKFLQNTFLNLHLGTGTHVNRYVFFSPPPSALNHPTAALQSQILLRNKLSVSASVLHDMKLVTMPKASFSLRYGIGAGVNIQQYVHWNILENVPNQEVSEVSDRAFSVLGKEGIVASQSDFNAFQSFVQVAPRFSLKNAKGQSTWYFSVGARFNYNKIFENINPAAQSAVLNVNTPDGGKTTSISPIISGKGYELRGKNSNFGVSYLAEIGYKAVGLFVNYYPGYLPVHTRVQPGVTGSGAGYNQRSGKLGYISFGVKLGR</sequence>
<proteinExistence type="predicted"/>
<name>A0A1T5EFP4_9BACT</name>
<reference evidence="3" key="1">
    <citation type="submission" date="2017-02" db="EMBL/GenBank/DDBJ databases">
        <authorList>
            <person name="Varghese N."/>
            <person name="Submissions S."/>
        </authorList>
    </citation>
    <scope>NUCLEOTIDE SEQUENCE [LARGE SCALE GENOMIC DNA]</scope>
    <source>
        <strain evidence="3">DSM 22270</strain>
    </source>
</reference>
<protein>
    <recommendedName>
        <fullName evidence="4">Outer membrane protein beta-barrel domain-containing protein</fullName>
    </recommendedName>
</protein>
<evidence type="ECO:0000313" key="2">
    <source>
        <dbReference type="EMBL" id="SKB82648.1"/>
    </source>
</evidence>
<dbReference type="STRING" id="651661.SAMN05660293_02404"/>
<feature type="signal peptide" evidence="1">
    <location>
        <begin position="1"/>
        <end position="18"/>
    </location>
</feature>
<feature type="chain" id="PRO_5012911007" description="Outer membrane protein beta-barrel domain-containing protein" evidence="1">
    <location>
        <begin position="19"/>
        <end position="354"/>
    </location>
</feature>
<gene>
    <name evidence="2" type="ORF">SAMN05660293_02404</name>
</gene>
<evidence type="ECO:0000256" key="1">
    <source>
        <dbReference type="SAM" id="SignalP"/>
    </source>
</evidence>
<keyword evidence="3" id="KW-1185">Reference proteome</keyword>
<evidence type="ECO:0000313" key="3">
    <source>
        <dbReference type="Proteomes" id="UP000190897"/>
    </source>
</evidence>
<evidence type="ECO:0008006" key="4">
    <source>
        <dbReference type="Google" id="ProtNLM"/>
    </source>
</evidence>